<reference evidence="1 2" key="1">
    <citation type="submission" date="2014-03" db="EMBL/GenBank/DDBJ databases">
        <title>Bradyrhizobium valentinum sp. nov., isolated from effective nodules of Lupinus mariae-josephae, a lupine endemic of basic-lime soils in Eastern Spain.</title>
        <authorList>
            <person name="Duran D."/>
            <person name="Rey L."/>
            <person name="Navarro A."/>
            <person name="Busquets A."/>
            <person name="Imperial J."/>
            <person name="Ruiz-Argueso T."/>
        </authorList>
    </citation>
    <scope>NUCLEOTIDE SEQUENCE [LARGE SCALE GENOMIC DNA]</scope>
    <source>
        <strain evidence="1 2">PAC68</strain>
    </source>
</reference>
<dbReference type="AlphaFoldDB" id="A0A0R3MB07"/>
<gene>
    <name evidence="1" type="ORF">CQ12_10695</name>
</gene>
<comment type="caution">
    <text evidence="1">The sequence shown here is derived from an EMBL/GenBank/DDBJ whole genome shotgun (WGS) entry which is preliminary data.</text>
</comment>
<evidence type="ECO:0000313" key="1">
    <source>
        <dbReference type="EMBL" id="KRR14592.1"/>
    </source>
</evidence>
<accession>A0A0R3MB07</accession>
<dbReference type="Proteomes" id="UP000050863">
    <property type="component" value="Unassembled WGS sequence"/>
</dbReference>
<evidence type="ECO:0000313" key="2">
    <source>
        <dbReference type="Proteomes" id="UP000050863"/>
    </source>
</evidence>
<dbReference type="EMBL" id="LLXZ01000012">
    <property type="protein sequence ID" value="KRR14592.1"/>
    <property type="molecule type" value="Genomic_DNA"/>
</dbReference>
<keyword evidence="2" id="KW-1185">Reference proteome</keyword>
<protein>
    <submittedName>
        <fullName evidence="1">Uncharacterized protein</fullName>
    </submittedName>
</protein>
<name>A0A0R3MB07_9BRAD</name>
<sequence length="126" mass="14541">MIFATPNDEAGRMLCLATMKLIARSGSQATHLDEADRVHQWKMAKRGRFAFIEKPEDARLPRRIDCYAIKETRGDAFRLDPKRKLFSLHYKDKGNPPGLHLIILQPCEAWLAEMMLVLFTALDERD</sequence>
<proteinExistence type="predicted"/>
<organism evidence="1 2">
    <name type="scientific">Bradyrhizobium jicamae</name>
    <dbReference type="NCBI Taxonomy" id="280332"/>
    <lineage>
        <taxon>Bacteria</taxon>
        <taxon>Pseudomonadati</taxon>
        <taxon>Pseudomonadota</taxon>
        <taxon>Alphaproteobacteria</taxon>
        <taxon>Hyphomicrobiales</taxon>
        <taxon>Nitrobacteraceae</taxon>
        <taxon>Bradyrhizobium</taxon>
    </lineage>
</organism>
<dbReference type="STRING" id="280332.CQ12_10695"/>